<sequence length="176" mass="19808">MKNASYHSRCLETAPTMSSRKPYLLAWLTSKGIPRNATMTKNQLLELVAPVKDQFVKFRVDVAAEKAGCVVLRLPPYYCEFNPVEVIWAQMNGEVARLNTDFKIDSVRKLLITEAEYVSPNNWAKAVEHVIGIEDRCREVRGFSDHVEPIIISLGEEDDDSCGSADDDLSGIEQME</sequence>
<dbReference type="InterPro" id="IPR036397">
    <property type="entry name" value="RNaseH_sf"/>
</dbReference>
<dbReference type="PANTHER" id="PTHR33939">
    <property type="entry name" value="PROTEIN CBG22215"/>
    <property type="match status" value="1"/>
</dbReference>
<proteinExistence type="predicted"/>
<dbReference type="VEuPathDB" id="VectorBase:HLOH_047955"/>
<dbReference type="Proteomes" id="UP000821853">
    <property type="component" value="Chromosome 5"/>
</dbReference>
<dbReference type="EMBL" id="JABSTR010000007">
    <property type="protein sequence ID" value="KAH9375371.1"/>
    <property type="molecule type" value="Genomic_DNA"/>
</dbReference>
<evidence type="ECO:0000313" key="3">
    <source>
        <dbReference type="Proteomes" id="UP000821853"/>
    </source>
</evidence>
<dbReference type="GO" id="GO:0003676">
    <property type="term" value="F:nucleic acid binding"/>
    <property type="evidence" value="ECO:0007669"/>
    <property type="project" value="InterPro"/>
</dbReference>
<keyword evidence="3" id="KW-1185">Reference proteome</keyword>
<name>A0A9J6GJB8_HAELO</name>
<accession>A0A9J6GJB8</accession>
<protein>
    <recommendedName>
        <fullName evidence="4">Tc1-like transposase DDE domain-containing protein</fullName>
    </recommendedName>
</protein>
<evidence type="ECO:0000256" key="1">
    <source>
        <dbReference type="SAM" id="MobiDB-lite"/>
    </source>
</evidence>
<dbReference type="OMA" id="YVINGMA"/>
<dbReference type="AlphaFoldDB" id="A0A9J6GJB8"/>
<gene>
    <name evidence="2" type="ORF">HPB48_006537</name>
</gene>
<reference evidence="2 3" key="1">
    <citation type="journal article" date="2020" name="Cell">
        <title>Large-Scale Comparative Analyses of Tick Genomes Elucidate Their Genetic Diversity and Vector Capacities.</title>
        <authorList>
            <consortium name="Tick Genome and Microbiome Consortium (TIGMIC)"/>
            <person name="Jia N."/>
            <person name="Wang J."/>
            <person name="Shi W."/>
            <person name="Du L."/>
            <person name="Sun Y."/>
            <person name="Zhan W."/>
            <person name="Jiang J.F."/>
            <person name="Wang Q."/>
            <person name="Zhang B."/>
            <person name="Ji P."/>
            <person name="Bell-Sakyi L."/>
            <person name="Cui X.M."/>
            <person name="Yuan T.T."/>
            <person name="Jiang B.G."/>
            <person name="Yang W.F."/>
            <person name="Lam T.T."/>
            <person name="Chang Q.C."/>
            <person name="Ding S.J."/>
            <person name="Wang X.J."/>
            <person name="Zhu J.G."/>
            <person name="Ruan X.D."/>
            <person name="Zhao L."/>
            <person name="Wei J.T."/>
            <person name="Ye R.Z."/>
            <person name="Que T.C."/>
            <person name="Du C.H."/>
            <person name="Zhou Y.H."/>
            <person name="Cheng J.X."/>
            <person name="Dai P.F."/>
            <person name="Guo W.B."/>
            <person name="Han X.H."/>
            <person name="Huang E.J."/>
            <person name="Li L.F."/>
            <person name="Wei W."/>
            <person name="Gao Y.C."/>
            <person name="Liu J.Z."/>
            <person name="Shao H.Z."/>
            <person name="Wang X."/>
            <person name="Wang C.C."/>
            <person name="Yang T.C."/>
            <person name="Huo Q.B."/>
            <person name="Li W."/>
            <person name="Chen H.Y."/>
            <person name="Chen S.E."/>
            <person name="Zhou L.G."/>
            <person name="Ni X.B."/>
            <person name="Tian J.H."/>
            <person name="Sheng Y."/>
            <person name="Liu T."/>
            <person name="Pan Y.S."/>
            <person name="Xia L.Y."/>
            <person name="Li J."/>
            <person name="Zhao F."/>
            <person name="Cao W.C."/>
        </authorList>
    </citation>
    <scope>NUCLEOTIDE SEQUENCE [LARGE SCALE GENOMIC DNA]</scope>
    <source>
        <strain evidence="2">HaeL-2018</strain>
    </source>
</reference>
<feature type="region of interest" description="Disordered" evidence="1">
    <location>
        <begin position="156"/>
        <end position="176"/>
    </location>
</feature>
<dbReference type="PANTHER" id="PTHR33939:SF1">
    <property type="entry name" value="DUF4371 DOMAIN-CONTAINING PROTEIN"/>
    <property type="match status" value="1"/>
</dbReference>
<evidence type="ECO:0008006" key="4">
    <source>
        <dbReference type="Google" id="ProtNLM"/>
    </source>
</evidence>
<organism evidence="2 3">
    <name type="scientific">Haemaphysalis longicornis</name>
    <name type="common">Bush tick</name>
    <dbReference type="NCBI Taxonomy" id="44386"/>
    <lineage>
        <taxon>Eukaryota</taxon>
        <taxon>Metazoa</taxon>
        <taxon>Ecdysozoa</taxon>
        <taxon>Arthropoda</taxon>
        <taxon>Chelicerata</taxon>
        <taxon>Arachnida</taxon>
        <taxon>Acari</taxon>
        <taxon>Parasitiformes</taxon>
        <taxon>Ixodida</taxon>
        <taxon>Ixodoidea</taxon>
        <taxon>Ixodidae</taxon>
        <taxon>Haemaphysalinae</taxon>
        <taxon>Haemaphysalis</taxon>
    </lineage>
</organism>
<comment type="caution">
    <text evidence="2">The sequence shown here is derived from an EMBL/GenBank/DDBJ whole genome shotgun (WGS) entry which is preliminary data.</text>
</comment>
<dbReference type="Gene3D" id="3.30.420.10">
    <property type="entry name" value="Ribonuclease H-like superfamily/Ribonuclease H"/>
    <property type="match status" value="1"/>
</dbReference>
<evidence type="ECO:0000313" key="2">
    <source>
        <dbReference type="EMBL" id="KAH9375371.1"/>
    </source>
</evidence>
<dbReference type="OrthoDB" id="6508971at2759"/>